<comment type="caution">
    <text evidence="2">The sequence shown here is derived from an EMBL/GenBank/DDBJ whole genome shotgun (WGS) entry which is preliminary data.</text>
</comment>
<dbReference type="PANTHER" id="PTHR24559:SF444">
    <property type="entry name" value="REVERSE TRANSCRIPTASE DOMAIN-CONTAINING PROTEIN"/>
    <property type="match status" value="1"/>
</dbReference>
<gene>
    <name evidence="2" type="ORF">KI387_011797</name>
</gene>
<reference evidence="2 3" key="1">
    <citation type="journal article" date="2021" name="Nat. Plants">
        <title>The Taxus genome provides insights into paclitaxel biosynthesis.</title>
        <authorList>
            <person name="Xiong X."/>
            <person name="Gou J."/>
            <person name="Liao Q."/>
            <person name="Li Y."/>
            <person name="Zhou Q."/>
            <person name="Bi G."/>
            <person name="Li C."/>
            <person name="Du R."/>
            <person name="Wang X."/>
            <person name="Sun T."/>
            <person name="Guo L."/>
            <person name="Liang H."/>
            <person name="Lu P."/>
            <person name="Wu Y."/>
            <person name="Zhang Z."/>
            <person name="Ro D.K."/>
            <person name="Shang Y."/>
            <person name="Huang S."/>
            <person name="Yan J."/>
        </authorList>
    </citation>
    <scope>NUCLEOTIDE SEQUENCE [LARGE SCALE GENOMIC DNA]</scope>
    <source>
        <strain evidence="2">Ta-2019</strain>
    </source>
</reference>
<dbReference type="Proteomes" id="UP000824469">
    <property type="component" value="Unassembled WGS sequence"/>
</dbReference>
<dbReference type="AlphaFoldDB" id="A0AA38CNW6"/>
<proteinExistence type="predicted"/>
<sequence length="60" mass="7130">RAMDLAFKDLKYCIFIYLDDLMVFSKRRGDHIYHLEQVLARCRKHGISLNPKKCIFGVIE</sequence>
<feature type="domain" description="Reverse transcriptase" evidence="1">
    <location>
        <begin position="1"/>
        <end position="60"/>
    </location>
</feature>
<accession>A0AA38CNW6</accession>
<organism evidence="2 3">
    <name type="scientific">Taxus chinensis</name>
    <name type="common">Chinese yew</name>
    <name type="synonym">Taxus wallichiana var. chinensis</name>
    <dbReference type="NCBI Taxonomy" id="29808"/>
    <lineage>
        <taxon>Eukaryota</taxon>
        <taxon>Viridiplantae</taxon>
        <taxon>Streptophyta</taxon>
        <taxon>Embryophyta</taxon>
        <taxon>Tracheophyta</taxon>
        <taxon>Spermatophyta</taxon>
        <taxon>Pinopsida</taxon>
        <taxon>Pinidae</taxon>
        <taxon>Conifers II</taxon>
        <taxon>Cupressales</taxon>
        <taxon>Taxaceae</taxon>
        <taxon>Taxus</taxon>
    </lineage>
</organism>
<feature type="non-terminal residue" evidence="2">
    <location>
        <position position="60"/>
    </location>
</feature>
<dbReference type="PROSITE" id="PS50878">
    <property type="entry name" value="RT_POL"/>
    <property type="match status" value="1"/>
</dbReference>
<dbReference type="InterPro" id="IPR053134">
    <property type="entry name" value="RNA-dir_DNA_polymerase"/>
</dbReference>
<dbReference type="EMBL" id="JAHRHJ020000009">
    <property type="protein sequence ID" value="KAH9300214.1"/>
    <property type="molecule type" value="Genomic_DNA"/>
</dbReference>
<dbReference type="InterPro" id="IPR043502">
    <property type="entry name" value="DNA/RNA_pol_sf"/>
</dbReference>
<dbReference type="Gene3D" id="3.30.70.270">
    <property type="match status" value="1"/>
</dbReference>
<dbReference type="Pfam" id="PF00078">
    <property type="entry name" value="RVT_1"/>
    <property type="match status" value="1"/>
</dbReference>
<dbReference type="InterPro" id="IPR043128">
    <property type="entry name" value="Rev_trsase/Diguanyl_cyclase"/>
</dbReference>
<keyword evidence="3" id="KW-1185">Reference proteome</keyword>
<name>A0AA38CNW6_TAXCH</name>
<feature type="non-terminal residue" evidence="2">
    <location>
        <position position="1"/>
    </location>
</feature>
<evidence type="ECO:0000259" key="1">
    <source>
        <dbReference type="PROSITE" id="PS50878"/>
    </source>
</evidence>
<protein>
    <recommendedName>
        <fullName evidence="1">Reverse transcriptase domain-containing protein</fullName>
    </recommendedName>
</protein>
<evidence type="ECO:0000313" key="3">
    <source>
        <dbReference type="Proteomes" id="UP000824469"/>
    </source>
</evidence>
<dbReference type="InterPro" id="IPR000477">
    <property type="entry name" value="RT_dom"/>
</dbReference>
<evidence type="ECO:0000313" key="2">
    <source>
        <dbReference type="EMBL" id="KAH9300214.1"/>
    </source>
</evidence>
<dbReference type="PANTHER" id="PTHR24559">
    <property type="entry name" value="TRANSPOSON TY3-I GAG-POL POLYPROTEIN"/>
    <property type="match status" value="1"/>
</dbReference>
<dbReference type="SUPFAM" id="SSF56672">
    <property type="entry name" value="DNA/RNA polymerases"/>
    <property type="match status" value="1"/>
</dbReference>